<evidence type="ECO:0000259" key="9">
    <source>
        <dbReference type="Pfam" id="PF16822"/>
    </source>
</evidence>
<sequence>MTLLAPERTRMPGPRREPPDPPRDDAEPLPRAREPLLLAGFRAELRRRRSVAAARVVTASIAFGLLSVWLVHPPLTGGDENRRESAFPAWASSASGLADRLLDGQQYRDTDAALRDRLALRRYVAEAVGEASSGEAGSLSPRVVVGDGGMPFLAEDFTAPCDVDFDPAATDAGLRALQALGSRTGRTISVAIAPDKSSILTDGLGRRGPALMSCSDDVRRRTLARWPAGSGTQVLTVWDQVAAAEKAHPGKIYQYGDTHWTTLGALTFAQALVASLVDAGQAPAALRGDPVAKHVDDATLPGDLYRMMGVDRVETLPVYKVTRKHVSVTTKVTPTASGRGLVSYTATVDDSSDAKVPMVTGRTLVINDSFFSRAELELAPYFSKLTVMHYDDFTTAVRDGSLPDFDRLIIESVQRGWPARAGWLEPGTPVHTGLAAAMSAPARGSDARP</sequence>
<evidence type="ECO:0000256" key="4">
    <source>
        <dbReference type="ARBA" id="ARBA00022729"/>
    </source>
</evidence>
<feature type="compositionally biased region" description="Basic and acidic residues" evidence="7">
    <location>
        <begin position="7"/>
        <end position="31"/>
    </location>
</feature>
<keyword evidence="6" id="KW-0016">Alginate biosynthesis</keyword>
<comment type="caution">
    <text evidence="10">The sequence shown here is derived from an EMBL/GenBank/DDBJ whole genome shotgun (WGS) entry which is preliminary data.</text>
</comment>
<evidence type="ECO:0000256" key="7">
    <source>
        <dbReference type="SAM" id="MobiDB-lite"/>
    </source>
</evidence>
<organism evidence="10 11">
    <name type="scientific">Spongisporangium articulatum</name>
    <dbReference type="NCBI Taxonomy" id="3362603"/>
    <lineage>
        <taxon>Bacteria</taxon>
        <taxon>Bacillati</taxon>
        <taxon>Actinomycetota</taxon>
        <taxon>Actinomycetes</taxon>
        <taxon>Kineosporiales</taxon>
        <taxon>Kineosporiaceae</taxon>
        <taxon>Spongisporangium</taxon>
    </lineage>
</organism>
<evidence type="ECO:0000256" key="1">
    <source>
        <dbReference type="ARBA" id="ARBA00004418"/>
    </source>
</evidence>
<keyword evidence="3" id="KW-0808">Transferase</keyword>
<evidence type="ECO:0000256" key="8">
    <source>
        <dbReference type="SAM" id="Phobius"/>
    </source>
</evidence>
<accession>A0ABW8AQQ9</accession>
<keyword evidence="8" id="KW-1133">Transmembrane helix</keyword>
<gene>
    <name evidence="10" type="ORF">ACIB24_15315</name>
</gene>
<evidence type="ECO:0000256" key="2">
    <source>
        <dbReference type="ARBA" id="ARBA00005182"/>
    </source>
</evidence>
<evidence type="ECO:0000313" key="11">
    <source>
        <dbReference type="Proteomes" id="UP001612915"/>
    </source>
</evidence>
<evidence type="ECO:0000256" key="6">
    <source>
        <dbReference type="ARBA" id="ARBA00022841"/>
    </source>
</evidence>
<reference evidence="10 11" key="1">
    <citation type="submission" date="2024-10" db="EMBL/GenBank/DDBJ databases">
        <title>The Natural Products Discovery Center: Release of the First 8490 Sequenced Strains for Exploring Actinobacteria Biosynthetic Diversity.</title>
        <authorList>
            <person name="Kalkreuter E."/>
            <person name="Kautsar S.A."/>
            <person name="Yang D."/>
            <person name="Bader C.D."/>
            <person name="Teijaro C.N."/>
            <person name="Fluegel L."/>
            <person name="Davis C.M."/>
            <person name="Simpson J.R."/>
            <person name="Lauterbach L."/>
            <person name="Steele A.D."/>
            <person name="Gui C."/>
            <person name="Meng S."/>
            <person name="Li G."/>
            <person name="Viehrig K."/>
            <person name="Ye F."/>
            <person name="Su P."/>
            <person name="Kiefer A.F."/>
            <person name="Nichols A."/>
            <person name="Cepeda A.J."/>
            <person name="Yan W."/>
            <person name="Fan B."/>
            <person name="Jiang Y."/>
            <person name="Adhikari A."/>
            <person name="Zheng C.-J."/>
            <person name="Schuster L."/>
            <person name="Cowan T.M."/>
            <person name="Smanski M.J."/>
            <person name="Chevrette M.G."/>
            <person name="De Carvalho L.P.S."/>
            <person name="Shen B."/>
        </authorList>
    </citation>
    <scope>NUCLEOTIDE SEQUENCE [LARGE SCALE GENOMIC DNA]</scope>
    <source>
        <strain evidence="10 11">NPDC049639</strain>
    </source>
</reference>
<dbReference type="RefSeq" id="WP_398282079.1">
    <property type="nucleotide sequence ID" value="NZ_JBITLV010000005.1"/>
</dbReference>
<feature type="transmembrane region" description="Helical" evidence="8">
    <location>
        <begin position="52"/>
        <end position="72"/>
    </location>
</feature>
<dbReference type="InterPro" id="IPR031811">
    <property type="entry name" value="ALGX/ALGJ_SGNH-like"/>
</dbReference>
<keyword evidence="8" id="KW-0812">Transmembrane</keyword>
<feature type="domain" description="AlgX/AlgJ SGNH hydrolase-like" evidence="9">
    <location>
        <begin position="151"/>
        <end position="330"/>
    </location>
</feature>
<name>A0ABW8AQQ9_9ACTN</name>
<comment type="subcellular location">
    <subcellularLocation>
        <location evidence="1">Periplasm</location>
    </subcellularLocation>
</comment>
<dbReference type="Pfam" id="PF16822">
    <property type="entry name" value="ALGX"/>
    <property type="match status" value="1"/>
</dbReference>
<keyword evidence="4" id="KW-0732">Signal</keyword>
<proteinExistence type="predicted"/>
<keyword evidence="11" id="KW-1185">Reference proteome</keyword>
<evidence type="ECO:0000256" key="3">
    <source>
        <dbReference type="ARBA" id="ARBA00022679"/>
    </source>
</evidence>
<dbReference type="Proteomes" id="UP001612915">
    <property type="component" value="Unassembled WGS sequence"/>
</dbReference>
<evidence type="ECO:0000256" key="5">
    <source>
        <dbReference type="ARBA" id="ARBA00022764"/>
    </source>
</evidence>
<protein>
    <recommendedName>
        <fullName evidence="9">AlgX/AlgJ SGNH hydrolase-like domain-containing protein</fullName>
    </recommendedName>
</protein>
<comment type="pathway">
    <text evidence="2">Glycan biosynthesis; alginate biosynthesis.</text>
</comment>
<keyword evidence="5" id="KW-0574">Periplasm</keyword>
<dbReference type="EMBL" id="JBITLV010000005">
    <property type="protein sequence ID" value="MFI7588438.1"/>
    <property type="molecule type" value="Genomic_DNA"/>
</dbReference>
<feature type="region of interest" description="Disordered" evidence="7">
    <location>
        <begin position="1"/>
        <end position="31"/>
    </location>
</feature>
<evidence type="ECO:0000313" key="10">
    <source>
        <dbReference type="EMBL" id="MFI7588438.1"/>
    </source>
</evidence>
<keyword evidence="8" id="KW-0472">Membrane</keyword>